<proteinExistence type="predicted"/>
<evidence type="ECO:0000256" key="4">
    <source>
        <dbReference type="PROSITE-ProRule" id="PRU00335"/>
    </source>
</evidence>
<evidence type="ECO:0000256" key="3">
    <source>
        <dbReference type="ARBA" id="ARBA00023163"/>
    </source>
</evidence>
<evidence type="ECO:0000259" key="6">
    <source>
        <dbReference type="PROSITE" id="PS50977"/>
    </source>
</evidence>
<dbReference type="Proteomes" id="UP000218690">
    <property type="component" value="Unassembled WGS sequence"/>
</dbReference>
<keyword evidence="2 4" id="KW-0238">DNA-binding</keyword>
<evidence type="ECO:0000256" key="2">
    <source>
        <dbReference type="ARBA" id="ARBA00023125"/>
    </source>
</evidence>
<dbReference type="InterPro" id="IPR001647">
    <property type="entry name" value="HTH_TetR"/>
</dbReference>
<sequence length="192" mass="20201">MQLDRDRILSTALELLNSYGLADVTMRRVSTALGVAPGALYWHVANKQALIAAMAEKILAPVSGTSPLNVAKSLHSALLSWRDGAEVASAGLAYPDSGTWEVLTEKIAASFKSVEGHCALEAEVQAASLAIAHLVLGATQMEQSRQQLAESAKATASADAADKSPVDHRPDIHRGVEIIVNGLRNPLAGTEN</sequence>
<dbReference type="EMBL" id="NWBP01000033">
    <property type="protein sequence ID" value="PCC82138.1"/>
    <property type="molecule type" value="Genomic_DNA"/>
</dbReference>
<feature type="region of interest" description="Disordered" evidence="5">
    <location>
        <begin position="149"/>
        <end position="171"/>
    </location>
</feature>
<gene>
    <name evidence="7" type="ORF">COM45_10550</name>
</gene>
<dbReference type="PRINTS" id="PR00455">
    <property type="entry name" value="HTHTETR"/>
</dbReference>
<keyword evidence="1" id="KW-0805">Transcription regulation</keyword>
<dbReference type="GO" id="GO:0000976">
    <property type="term" value="F:transcription cis-regulatory region binding"/>
    <property type="evidence" value="ECO:0007669"/>
    <property type="project" value="TreeGrafter"/>
</dbReference>
<dbReference type="PANTHER" id="PTHR30055:SF151">
    <property type="entry name" value="TRANSCRIPTIONAL REGULATORY PROTEIN"/>
    <property type="match status" value="1"/>
</dbReference>
<protein>
    <submittedName>
        <fullName evidence="7">TetR family transcriptional regulator</fullName>
    </submittedName>
</protein>
<comment type="caution">
    <text evidence="7">The sequence shown here is derived from an EMBL/GenBank/DDBJ whole genome shotgun (WGS) entry which is preliminary data.</text>
</comment>
<accession>A0A2A4AJ74</accession>
<dbReference type="PANTHER" id="PTHR30055">
    <property type="entry name" value="HTH-TYPE TRANSCRIPTIONAL REGULATOR RUTR"/>
    <property type="match status" value="1"/>
</dbReference>
<organism evidence="7 8">
    <name type="scientific">Corynebacterium accolens</name>
    <dbReference type="NCBI Taxonomy" id="38284"/>
    <lineage>
        <taxon>Bacteria</taxon>
        <taxon>Bacillati</taxon>
        <taxon>Actinomycetota</taxon>
        <taxon>Actinomycetes</taxon>
        <taxon>Mycobacteriales</taxon>
        <taxon>Corynebacteriaceae</taxon>
        <taxon>Corynebacterium</taxon>
    </lineage>
</organism>
<keyword evidence="3" id="KW-0804">Transcription</keyword>
<feature type="compositionally biased region" description="Basic and acidic residues" evidence="5">
    <location>
        <begin position="160"/>
        <end position="171"/>
    </location>
</feature>
<dbReference type="SUPFAM" id="SSF46689">
    <property type="entry name" value="Homeodomain-like"/>
    <property type="match status" value="1"/>
</dbReference>
<dbReference type="InterPro" id="IPR023772">
    <property type="entry name" value="DNA-bd_HTH_TetR-type_CS"/>
</dbReference>
<dbReference type="PROSITE" id="PS50977">
    <property type="entry name" value="HTH_TETR_2"/>
    <property type="match status" value="1"/>
</dbReference>
<dbReference type="SUPFAM" id="SSF48498">
    <property type="entry name" value="Tetracyclin repressor-like, C-terminal domain"/>
    <property type="match status" value="1"/>
</dbReference>
<dbReference type="GO" id="GO:0003700">
    <property type="term" value="F:DNA-binding transcription factor activity"/>
    <property type="evidence" value="ECO:0007669"/>
    <property type="project" value="TreeGrafter"/>
</dbReference>
<evidence type="ECO:0000313" key="8">
    <source>
        <dbReference type="Proteomes" id="UP000218690"/>
    </source>
</evidence>
<dbReference type="InterPro" id="IPR036271">
    <property type="entry name" value="Tet_transcr_reg_TetR-rel_C_sf"/>
</dbReference>
<feature type="DNA-binding region" description="H-T-H motif" evidence="4">
    <location>
        <begin position="25"/>
        <end position="44"/>
    </location>
</feature>
<dbReference type="Gene3D" id="1.10.10.60">
    <property type="entry name" value="Homeodomain-like"/>
    <property type="match status" value="1"/>
</dbReference>
<feature type="compositionally biased region" description="Low complexity" evidence="5">
    <location>
        <begin position="149"/>
        <end position="159"/>
    </location>
</feature>
<dbReference type="InterPro" id="IPR050109">
    <property type="entry name" value="HTH-type_TetR-like_transc_reg"/>
</dbReference>
<dbReference type="PROSITE" id="PS01081">
    <property type="entry name" value="HTH_TETR_1"/>
    <property type="match status" value="1"/>
</dbReference>
<evidence type="ECO:0000256" key="5">
    <source>
        <dbReference type="SAM" id="MobiDB-lite"/>
    </source>
</evidence>
<evidence type="ECO:0000256" key="1">
    <source>
        <dbReference type="ARBA" id="ARBA00023015"/>
    </source>
</evidence>
<dbReference type="Gene3D" id="1.10.357.10">
    <property type="entry name" value="Tetracycline Repressor, domain 2"/>
    <property type="match status" value="1"/>
</dbReference>
<name>A0A2A4AJ74_9CORY</name>
<evidence type="ECO:0000313" key="7">
    <source>
        <dbReference type="EMBL" id="PCC82138.1"/>
    </source>
</evidence>
<feature type="domain" description="HTH tetR-type" evidence="6">
    <location>
        <begin position="2"/>
        <end position="62"/>
    </location>
</feature>
<dbReference type="AlphaFoldDB" id="A0A2A4AJ74"/>
<reference evidence="7 8" key="1">
    <citation type="submission" date="2017-09" db="EMBL/GenBank/DDBJ databases">
        <title>Draft Genome Sequence of Corynebacterium accolens AH4003.</title>
        <authorList>
            <person name="Chen Y."/>
            <person name="Oosthuysen W.F."/>
            <person name="Kelley S."/>
            <person name="Horswill A."/>
        </authorList>
    </citation>
    <scope>NUCLEOTIDE SEQUENCE [LARGE SCALE GENOMIC DNA]</scope>
    <source>
        <strain evidence="7 8">AH4003</strain>
    </source>
</reference>
<dbReference type="Pfam" id="PF00440">
    <property type="entry name" value="TetR_N"/>
    <property type="match status" value="1"/>
</dbReference>
<dbReference type="InterPro" id="IPR009057">
    <property type="entry name" value="Homeodomain-like_sf"/>
</dbReference>